<name>A0A9N9CLM7_9GLOM</name>
<feature type="compositionally biased region" description="Basic and acidic residues" evidence="1">
    <location>
        <begin position="47"/>
        <end position="84"/>
    </location>
</feature>
<keyword evidence="3" id="KW-1185">Reference proteome</keyword>
<organism evidence="2 3">
    <name type="scientific">Ambispora gerdemannii</name>
    <dbReference type="NCBI Taxonomy" id="144530"/>
    <lineage>
        <taxon>Eukaryota</taxon>
        <taxon>Fungi</taxon>
        <taxon>Fungi incertae sedis</taxon>
        <taxon>Mucoromycota</taxon>
        <taxon>Glomeromycotina</taxon>
        <taxon>Glomeromycetes</taxon>
        <taxon>Archaeosporales</taxon>
        <taxon>Ambisporaceae</taxon>
        <taxon>Ambispora</taxon>
    </lineage>
</organism>
<reference evidence="2" key="1">
    <citation type="submission" date="2021-06" db="EMBL/GenBank/DDBJ databases">
        <authorList>
            <person name="Kallberg Y."/>
            <person name="Tangrot J."/>
            <person name="Rosling A."/>
        </authorList>
    </citation>
    <scope>NUCLEOTIDE SEQUENCE</scope>
    <source>
        <strain evidence="2">MT106</strain>
    </source>
</reference>
<comment type="caution">
    <text evidence="2">The sequence shown here is derived from an EMBL/GenBank/DDBJ whole genome shotgun (WGS) entry which is preliminary data.</text>
</comment>
<evidence type="ECO:0000313" key="3">
    <source>
        <dbReference type="Proteomes" id="UP000789831"/>
    </source>
</evidence>
<evidence type="ECO:0000313" key="2">
    <source>
        <dbReference type="EMBL" id="CAG8606306.1"/>
    </source>
</evidence>
<dbReference type="Proteomes" id="UP000789831">
    <property type="component" value="Unassembled WGS sequence"/>
</dbReference>
<feature type="region of interest" description="Disordered" evidence="1">
    <location>
        <begin position="1"/>
        <end position="97"/>
    </location>
</feature>
<protein>
    <submittedName>
        <fullName evidence="2">8393_t:CDS:1</fullName>
    </submittedName>
</protein>
<accession>A0A9N9CLM7</accession>
<dbReference type="EMBL" id="CAJVPL010002307">
    <property type="protein sequence ID" value="CAG8606306.1"/>
    <property type="molecule type" value="Genomic_DNA"/>
</dbReference>
<feature type="compositionally biased region" description="Polar residues" evidence="1">
    <location>
        <begin position="88"/>
        <end position="97"/>
    </location>
</feature>
<gene>
    <name evidence="2" type="ORF">AGERDE_LOCUS9360</name>
</gene>
<dbReference type="AlphaFoldDB" id="A0A9N9CLM7"/>
<feature type="compositionally biased region" description="Basic and acidic residues" evidence="1">
    <location>
        <begin position="19"/>
        <end position="28"/>
    </location>
</feature>
<feature type="non-terminal residue" evidence="2">
    <location>
        <position position="97"/>
    </location>
</feature>
<evidence type="ECO:0000256" key="1">
    <source>
        <dbReference type="SAM" id="MobiDB-lite"/>
    </source>
</evidence>
<sequence length="97" mass="11326">EEVAEQQHYVSSTFPLPPRNEEDNEQSKWIESSPNNRIKNKPRKRPRKEDTSSKNEKKAKREYTTVKKPIEELSNAKELQHDSHVPTPVSQIDMTKA</sequence>
<proteinExistence type="predicted"/>